<accession>A0A9P0F6H8</accession>
<evidence type="ECO:0000256" key="1">
    <source>
        <dbReference type="SAM" id="MobiDB-lite"/>
    </source>
</evidence>
<organism evidence="2 3">
    <name type="scientific">Bemisia tabaci</name>
    <name type="common">Sweetpotato whitefly</name>
    <name type="synonym">Aleurodes tabaci</name>
    <dbReference type="NCBI Taxonomy" id="7038"/>
    <lineage>
        <taxon>Eukaryota</taxon>
        <taxon>Metazoa</taxon>
        <taxon>Ecdysozoa</taxon>
        <taxon>Arthropoda</taxon>
        <taxon>Hexapoda</taxon>
        <taxon>Insecta</taxon>
        <taxon>Pterygota</taxon>
        <taxon>Neoptera</taxon>
        <taxon>Paraneoptera</taxon>
        <taxon>Hemiptera</taxon>
        <taxon>Sternorrhyncha</taxon>
        <taxon>Aleyrodoidea</taxon>
        <taxon>Aleyrodidae</taxon>
        <taxon>Aleyrodinae</taxon>
        <taxon>Bemisia</taxon>
    </lineage>
</organism>
<sequence>MSRAAYADQRAAYAPEMSRAAYAPEMSRAAYADQRAAIAPEWSRQAMYQPAYAGMYQGAAAPQYGSGFYPQPWGRNAEYQAAEKSATLEKAAAIPEGKPAPAAPQPANTESAKGKTETQSVHH</sequence>
<feature type="region of interest" description="Disordered" evidence="1">
    <location>
        <begin position="84"/>
        <end position="123"/>
    </location>
</feature>
<dbReference type="EMBL" id="OU963867">
    <property type="protein sequence ID" value="CAH0391807.1"/>
    <property type="molecule type" value="Genomic_DNA"/>
</dbReference>
<dbReference type="AlphaFoldDB" id="A0A9P0F6H8"/>
<dbReference type="Proteomes" id="UP001152759">
    <property type="component" value="Chromosome 6"/>
</dbReference>
<keyword evidence="3" id="KW-1185">Reference proteome</keyword>
<protein>
    <submittedName>
        <fullName evidence="2">Uncharacterized protein</fullName>
    </submittedName>
</protein>
<evidence type="ECO:0000313" key="3">
    <source>
        <dbReference type="Proteomes" id="UP001152759"/>
    </source>
</evidence>
<reference evidence="2" key="1">
    <citation type="submission" date="2021-12" db="EMBL/GenBank/DDBJ databases">
        <authorList>
            <person name="King R."/>
        </authorList>
    </citation>
    <scope>NUCLEOTIDE SEQUENCE</scope>
</reference>
<evidence type="ECO:0000313" key="2">
    <source>
        <dbReference type="EMBL" id="CAH0391807.1"/>
    </source>
</evidence>
<proteinExistence type="predicted"/>
<name>A0A9P0F6H8_BEMTA</name>
<gene>
    <name evidence="2" type="ORF">BEMITA_LOCUS10392</name>
</gene>